<reference evidence="4" key="1">
    <citation type="journal article" date="2011" name="Proc. Natl. Acad. Sci. U.S.A.">
        <title>Obligate biotrophy features unraveled by the genomic analysis of rust fungi.</title>
        <authorList>
            <person name="Duplessis S."/>
            <person name="Cuomo C.A."/>
            <person name="Lin Y.-C."/>
            <person name="Aerts A."/>
            <person name="Tisserant E."/>
            <person name="Veneault-Fourrey C."/>
            <person name="Joly D.L."/>
            <person name="Hacquard S."/>
            <person name="Amselem J."/>
            <person name="Cantarel B.L."/>
            <person name="Chiu R."/>
            <person name="Coutinho P.M."/>
            <person name="Feau N."/>
            <person name="Field M."/>
            <person name="Frey P."/>
            <person name="Gelhaye E."/>
            <person name="Goldberg J."/>
            <person name="Grabherr M.G."/>
            <person name="Kodira C.D."/>
            <person name="Kohler A."/>
            <person name="Kuees U."/>
            <person name="Lindquist E.A."/>
            <person name="Lucas S.M."/>
            <person name="Mago R."/>
            <person name="Mauceli E."/>
            <person name="Morin E."/>
            <person name="Murat C."/>
            <person name="Pangilinan J.L."/>
            <person name="Park R."/>
            <person name="Pearson M."/>
            <person name="Quesneville H."/>
            <person name="Rouhier N."/>
            <person name="Sakthikumar S."/>
            <person name="Salamov A.A."/>
            <person name="Schmutz J."/>
            <person name="Selles B."/>
            <person name="Shapiro H."/>
            <person name="Tanguay P."/>
            <person name="Tuskan G.A."/>
            <person name="Henrissat B."/>
            <person name="Van de Peer Y."/>
            <person name="Rouze P."/>
            <person name="Ellis J.G."/>
            <person name="Dodds P.N."/>
            <person name="Schein J.E."/>
            <person name="Zhong S."/>
            <person name="Hamelin R.C."/>
            <person name="Grigoriev I.V."/>
            <person name="Szabo L.J."/>
            <person name="Martin F."/>
        </authorList>
    </citation>
    <scope>NUCLEOTIDE SEQUENCE [LARGE SCALE GENOMIC DNA]</scope>
    <source>
        <strain evidence="4">98AG31 / pathotype 3-4-7</strain>
    </source>
</reference>
<feature type="compositionally biased region" description="Polar residues" evidence="1">
    <location>
        <begin position="156"/>
        <end position="176"/>
    </location>
</feature>
<evidence type="ECO:0000256" key="1">
    <source>
        <dbReference type="SAM" id="MobiDB-lite"/>
    </source>
</evidence>
<evidence type="ECO:0000256" key="2">
    <source>
        <dbReference type="SAM" id="Phobius"/>
    </source>
</evidence>
<feature type="transmembrane region" description="Helical" evidence="2">
    <location>
        <begin position="363"/>
        <end position="387"/>
    </location>
</feature>
<feature type="region of interest" description="Disordered" evidence="1">
    <location>
        <begin position="756"/>
        <end position="818"/>
    </location>
</feature>
<evidence type="ECO:0000313" key="4">
    <source>
        <dbReference type="Proteomes" id="UP000001072"/>
    </source>
</evidence>
<keyword evidence="2" id="KW-1133">Transmembrane helix</keyword>
<feature type="compositionally biased region" description="Polar residues" evidence="1">
    <location>
        <begin position="297"/>
        <end position="309"/>
    </location>
</feature>
<feature type="compositionally biased region" description="Polar residues" evidence="1">
    <location>
        <begin position="232"/>
        <end position="253"/>
    </location>
</feature>
<feature type="compositionally biased region" description="Polar residues" evidence="1">
    <location>
        <begin position="117"/>
        <end position="133"/>
    </location>
</feature>
<sequence length="818" mass="90363">MYDYRFKLTDSISNQSNQIKNQVKWSRRTKTKSISSTQPSTSFESHQKSNRSRIQLSTVLPTILIITSFIPIAQSIPIESTTHSGQSHSDSINQNDDRSDPQDNLDPISLHQAKPNPDSSRLNLNDQLSSPSLIKQFPSPTSDPSNTPSTLFHLDPSTSQSSLEYTSHPDSSAGRSATFFQKPLSTSKLDQSSSPKKLQHELPSISTLDALLSSHDTNSPPPTNPPSESDSQQHTSESPHPNSQLSFSPSQSHRLSIPVKSSIPTYFENVNGTWVLSDNWNLYGLSGPSQRHRARSLPTNNVQRSSKQPRSAPLVHHTSLAARTNELESNASFSNSTNNNMNSSTNLDLPAGWNHTSPRGPMYVVPAIVIASLFIAISVVGTVVCLVGRRRKNKRISSMRRNEEAEIEGDKSLEADEKKLNEMSEKGKRKKMTIKHLLIVQFKNQGSKKKQEIDPSSLLILDESPRLGKRSFRSGIGSRLTRRRNRASDKMKGTQTDKTTEDDQSPSSGCSGSSADAVIVNELSGAPKPLTDDASGTGGSRGTTDQSSAPITNTSHGHDTLHTASSSSNALSQTITSFNLQRLATDESQTEALTVTALTRQSAQLERADEQRDRARSEVSSVHNSLPSLQISQHPSLQPIMGPRSIFPDDPHLEDLPPEPPAYTTSHDKLVLGNIARLASSAPISEPERELDQGPSAPPLVWEELTNTSVEDQVEVQRGILPAPSMSFVTKFDPNRKDEEKLKKKEEEEMKTWALLVEPSRPEDSDEERREREEVGISVPEAEEVEGEVRERERERERREIGLPIAPPYEEEEEIDQG</sequence>
<dbReference type="eggNOG" id="ENOG502T8VS">
    <property type="taxonomic scope" value="Eukaryota"/>
</dbReference>
<protein>
    <submittedName>
        <fullName evidence="3">Uncharacterized protein</fullName>
    </submittedName>
</protein>
<dbReference type="OrthoDB" id="2507657at2759"/>
<feature type="compositionally biased region" description="Acidic residues" evidence="1">
    <location>
        <begin position="809"/>
        <end position="818"/>
    </location>
</feature>
<evidence type="ECO:0000313" key="3">
    <source>
        <dbReference type="EMBL" id="EGG12056.1"/>
    </source>
</evidence>
<dbReference type="AlphaFoldDB" id="F4R5I6"/>
<feature type="compositionally biased region" description="Basic and acidic residues" evidence="1">
    <location>
        <begin position="760"/>
        <end position="775"/>
    </location>
</feature>
<gene>
    <name evidence="3" type="ORF">MELLADRAFT_115120</name>
</gene>
<dbReference type="InParanoid" id="F4R5I6"/>
<feature type="compositionally biased region" description="Low complexity" evidence="1">
    <location>
        <begin position="505"/>
        <end position="514"/>
    </location>
</feature>
<feature type="region of interest" description="Disordered" evidence="1">
    <location>
        <begin position="19"/>
        <end position="52"/>
    </location>
</feature>
<dbReference type="VEuPathDB" id="FungiDB:MELLADRAFT_115120"/>
<feature type="region of interest" description="Disordered" evidence="1">
    <location>
        <begin position="600"/>
        <end position="626"/>
    </location>
</feature>
<feature type="compositionally biased region" description="Basic and acidic residues" evidence="1">
    <location>
        <begin position="606"/>
        <end position="617"/>
    </location>
</feature>
<dbReference type="RefSeq" id="XP_007404431.1">
    <property type="nucleotide sequence ID" value="XM_007404369.1"/>
</dbReference>
<feature type="transmembrane region" description="Helical" evidence="2">
    <location>
        <begin position="54"/>
        <end position="73"/>
    </location>
</feature>
<feature type="compositionally biased region" description="Basic and acidic residues" evidence="1">
    <location>
        <begin position="787"/>
        <end position="801"/>
    </location>
</feature>
<dbReference type="KEGG" id="mlr:MELLADRAFT_115120"/>
<feature type="compositionally biased region" description="Polar residues" evidence="1">
    <location>
        <begin position="542"/>
        <end position="555"/>
    </location>
</feature>
<feature type="region of interest" description="Disordered" evidence="1">
    <location>
        <begin position="211"/>
        <end position="253"/>
    </location>
</feature>
<keyword evidence="2" id="KW-0812">Transmembrane</keyword>
<feature type="region of interest" description="Disordered" evidence="1">
    <location>
        <begin position="470"/>
        <end position="570"/>
    </location>
</feature>
<dbReference type="EMBL" id="GL883091">
    <property type="protein sequence ID" value="EGG12056.1"/>
    <property type="molecule type" value="Genomic_DNA"/>
</dbReference>
<feature type="region of interest" description="Disordered" evidence="1">
    <location>
        <begin position="288"/>
        <end position="313"/>
    </location>
</feature>
<feature type="region of interest" description="Disordered" evidence="1">
    <location>
        <begin position="80"/>
        <end position="176"/>
    </location>
</feature>
<accession>F4R5I6</accession>
<organism evidence="4">
    <name type="scientific">Melampsora larici-populina (strain 98AG31 / pathotype 3-4-7)</name>
    <name type="common">Poplar leaf rust fungus</name>
    <dbReference type="NCBI Taxonomy" id="747676"/>
    <lineage>
        <taxon>Eukaryota</taxon>
        <taxon>Fungi</taxon>
        <taxon>Dikarya</taxon>
        <taxon>Basidiomycota</taxon>
        <taxon>Pucciniomycotina</taxon>
        <taxon>Pucciniomycetes</taxon>
        <taxon>Pucciniales</taxon>
        <taxon>Melampsoraceae</taxon>
        <taxon>Melampsora</taxon>
    </lineage>
</organism>
<proteinExistence type="predicted"/>
<dbReference type="HOGENOM" id="CLU_345476_0_0_1"/>
<dbReference type="GeneID" id="18925530"/>
<keyword evidence="4" id="KW-1185">Reference proteome</keyword>
<feature type="compositionally biased region" description="Low complexity" evidence="1">
    <location>
        <begin position="138"/>
        <end position="150"/>
    </location>
</feature>
<dbReference type="Proteomes" id="UP000001072">
    <property type="component" value="Unassembled WGS sequence"/>
</dbReference>
<feature type="compositionally biased region" description="Polar residues" evidence="1">
    <location>
        <begin position="80"/>
        <end position="94"/>
    </location>
</feature>
<name>F4R5I6_MELLP</name>
<keyword evidence="2" id="KW-0472">Membrane</keyword>